<sequence length="133" mass="14967">MWMRHLVGATVVALLLGLAAPAGTASAAAEDNRLRDWAKRADGSHYLVGRVSPDGAERWVYYQRKLCATCRWKSYAKQLTDGSGRFQVRIAFPRKAKPVWRYRGYVPATAEHPRDEGRVWLACARVVCQFSSV</sequence>
<reference evidence="2 3" key="1">
    <citation type="submission" date="2016-10" db="EMBL/GenBank/DDBJ databases">
        <authorList>
            <person name="de Groot N.N."/>
        </authorList>
    </citation>
    <scope>NUCLEOTIDE SEQUENCE [LARGE SCALE GENOMIC DNA]</scope>
    <source>
        <strain evidence="2 3">CGMCC 1.11147</strain>
    </source>
</reference>
<gene>
    <name evidence="2" type="ORF">SAMN05192576_1544</name>
</gene>
<proteinExistence type="predicted"/>
<dbReference type="AlphaFoldDB" id="A0A1G9YYH8"/>
<keyword evidence="3" id="KW-1185">Reference proteome</keyword>
<dbReference type="Proteomes" id="UP000199004">
    <property type="component" value="Unassembled WGS sequence"/>
</dbReference>
<keyword evidence="1" id="KW-0732">Signal</keyword>
<dbReference type="OrthoDB" id="3783159at2"/>
<evidence type="ECO:0000313" key="2">
    <source>
        <dbReference type="EMBL" id="SDN14232.1"/>
    </source>
</evidence>
<name>A0A1G9YYH8_9ACTN</name>
<evidence type="ECO:0008006" key="4">
    <source>
        <dbReference type="Google" id="ProtNLM"/>
    </source>
</evidence>
<feature type="signal peptide" evidence="1">
    <location>
        <begin position="1"/>
        <end position="27"/>
    </location>
</feature>
<dbReference type="RefSeq" id="WP_091023437.1">
    <property type="nucleotide sequence ID" value="NZ_BKAE01000007.1"/>
</dbReference>
<protein>
    <recommendedName>
        <fullName evidence="4">Secreted protein</fullName>
    </recommendedName>
</protein>
<dbReference type="STRING" id="1005944.SAMN05192576_1544"/>
<organism evidence="2 3">
    <name type="scientific">Nocardioides szechwanensis</name>
    <dbReference type="NCBI Taxonomy" id="1005944"/>
    <lineage>
        <taxon>Bacteria</taxon>
        <taxon>Bacillati</taxon>
        <taxon>Actinomycetota</taxon>
        <taxon>Actinomycetes</taxon>
        <taxon>Propionibacteriales</taxon>
        <taxon>Nocardioidaceae</taxon>
        <taxon>Nocardioides</taxon>
    </lineage>
</organism>
<evidence type="ECO:0000313" key="3">
    <source>
        <dbReference type="Proteomes" id="UP000199004"/>
    </source>
</evidence>
<feature type="chain" id="PRO_5011730396" description="Secreted protein" evidence="1">
    <location>
        <begin position="28"/>
        <end position="133"/>
    </location>
</feature>
<dbReference type="EMBL" id="FNIC01000002">
    <property type="protein sequence ID" value="SDN14232.1"/>
    <property type="molecule type" value="Genomic_DNA"/>
</dbReference>
<evidence type="ECO:0000256" key="1">
    <source>
        <dbReference type="SAM" id="SignalP"/>
    </source>
</evidence>
<accession>A0A1G9YYH8</accession>